<feature type="compositionally biased region" description="Polar residues" evidence="1">
    <location>
        <begin position="104"/>
        <end position="127"/>
    </location>
</feature>
<feature type="region of interest" description="Disordered" evidence="1">
    <location>
        <begin position="98"/>
        <end position="127"/>
    </location>
</feature>
<organism evidence="2 3">
    <name type="scientific">Papilio xuthus</name>
    <name type="common">Asian swallowtail butterfly</name>
    <dbReference type="NCBI Taxonomy" id="66420"/>
    <lineage>
        <taxon>Eukaryota</taxon>
        <taxon>Metazoa</taxon>
        <taxon>Ecdysozoa</taxon>
        <taxon>Arthropoda</taxon>
        <taxon>Hexapoda</taxon>
        <taxon>Insecta</taxon>
        <taxon>Pterygota</taxon>
        <taxon>Neoptera</taxon>
        <taxon>Endopterygota</taxon>
        <taxon>Lepidoptera</taxon>
        <taxon>Glossata</taxon>
        <taxon>Ditrysia</taxon>
        <taxon>Papilionoidea</taxon>
        <taxon>Papilionidae</taxon>
        <taxon>Papilioninae</taxon>
        <taxon>Papilio</taxon>
    </lineage>
</organism>
<evidence type="ECO:0000313" key="2">
    <source>
        <dbReference type="EMBL" id="KPJ04451.1"/>
    </source>
</evidence>
<accession>A0A194QLX6</accession>
<evidence type="ECO:0000256" key="1">
    <source>
        <dbReference type="SAM" id="MobiDB-lite"/>
    </source>
</evidence>
<feature type="region of interest" description="Disordered" evidence="1">
    <location>
        <begin position="1"/>
        <end position="24"/>
    </location>
</feature>
<gene>
    <name evidence="2" type="ORF">RR46_01916</name>
</gene>
<reference evidence="2 3" key="1">
    <citation type="journal article" date="2015" name="Nat. Commun.">
        <title>Outbred genome sequencing and CRISPR/Cas9 gene editing in butterflies.</title>
        <authorList>
            <person name="Li X."/>
            <person name="Fan D."/>
            <person name="Zhang W."/>
            <person name="Liu G."/>
            <person name="Zhang L."/>
            <person name="Zhao L."/>
            <person name="Fang X."/>
            <person name="Chen L."/>
            <person name="Dong Y."/>
            <person name="Chen Y."/>
            <person name="Ding Y."/>
            <person name="Zhao R."/>
            <person name="Feng M."/>
            <person name="Zhu Y."/>
            <person name="Feng Y."/>
            <person name="Jiang X."/>
            <person name="Zhu D."/>
            <person name="Xiang H."/>
            <person name="Feng X."/>
            <person name="Li S."/>
            <person name="Wang J."/>
            <person name="Zhang G."/>
            <person name="Kronforst M.R."/>
            <person name="Wang W."/>
        </authorList>
    </citation>
    <scope>NUCLEOTIDE SEQUENCE [LARGE SCALE GENOMIC DNA]</scope>
    <source>
        <strain evidence="2">Ya'a_city_454_Px</strain>
        <tissue evidence="2">Whole body</tissue>
    </source>
</reference>
<dbReference type="AlphaFoldDB" id="A0A194QLX6"/>
<dbReference type="Proteomes" id="UP000053268">
    <property type="component" value="Unassembled WGS sequence"/>
</dbReference>
<evidence type="ECO:0000313" key="3">
    <source>
        <dbReference type="Proteomes" id="UP000053268"/>
    </source>
</evidence>
<name>A0A194QLX6_PAPXU</name>
<feature type="region of interest" description="Disordered" evidence="1">
    <location>
        <begin position="44"/>
        <end position="66"/>
    </location>
</feature>
<keyword evidence="3" id="KW-1185">Reference proteome</keyword>
<protein>
    <submittedName>
        <fullName evidence="2">Uncharacterized protein</fullName>
    </submittedName>
</protein>
<proteinExistence type="predicted"/>
<dbReference type="EMBL" id="KQ458981">
    <property type="protein sequence ID" value="KPJ04451.1"/>
    <property type="molecule type" value="Genomic_DNA"/>
</dbReference>
<sequence length="190" mass="21034">MANNAPNNPFEGVAKGLNSPELKSNKTIPFVDECVELDQVKNETTRPKTLDIRKHEMEDEKPQTLKEDKIHAKDLGAVHTSNSDTIVVNTPEGTLYITLDPESKSTPTSPNTQSTDVSESPSTSKAFGAQESNDMIIMEKEVEQRRAGLRRNSISMPTLQNLESEVLKQHYLGNPEDGVSLILLILKCEC</sequence>